<evidence type="ECO:0000256" key="1">
    <source>
        <dbReference type="ARBA" id="ARBA00004651"/>
    </source>
</evidence>
<accession>A0ABN2N5J1</accession>
<reference evidence="9 10" key="1">
    <citation type="journal article" date="2019" name="Int. J. Syst. Evol. Microbiol.">
        <title>The Global Catalogue of Microorganisms (GCM) 10K type strain sequencing project: providing services to taxonomists for standard genome sequencing and annotation.</title>
        <authorList>
            <consortium name="The Broad Institute Genomics Platform"/>
            <consortium name="The Broad Institute Genome Sequencing Center for Infectious Disease"/>
            <person name="Wu L."/>
            <person name="Ma J."/>
        </authorList>
    </citation>
    <scope>NUCLEOTIDE SEQUENCE [LARGE SCALE GENOMIC DNA]</scope>
    <source>
        <strain evidence="9 10">JCM 14326</strain>
    </source>
</reference>
<feature type="domain" description="Type II secretion system protein GspF" evidence="8">
    <location>
        <begin position="244"/>
        <end position="364"/>
    </location>
</feature>
<evidence type="ECO:0000256" key="3">
    <source>
        <dbReference type="ARBA" id="ARBA00022692"/>
    </source>
</evidence>
<evidence type="ECO:0000259" key="8">
    <source>
        <dbReference type="Pfam" id="PF00482"/>
    </source>
</evidence>
<evidence type="ECO:0000313" key="10">
    <source>
        <dbReference type="Proteomes" id="UP001501094"/>
    </source>
</evidence>
<feature type="transmembrane region" description="Helical" evidence="7">
    <location>
        <begin position="202"/>
        <end position="222"/>
    </location>
</feature>
<organism evidence="9 10">
    <name type="scientific">Myceligenerans crystallogenes</name>
    <dbReference type="NCBI Taxonomy" id="316335"/>
    <lineage>
        <taxon>Bacteria</taxon>
        <taxon>Bacillati</taxon>
        <taxon>Actinomycetota</taxon>
        <taxon>Actinomycetes</taxon>
        <taxon>Micrococcales</taxon>
        <taxon>Promicromonosporaceae</taxon>
        <taxon>Myceligenerans</taxon>
    </lineage>
</organism>
<dbReference type="RefSeq" id="WP_344098632.1">
    <property type="nucleotide sequence ID" value="NZ_BAAANL010000001.1"/>
</dbReference>
<proteinExistence type="predicted"/>
<feature type="compositionally biased region" description="Low complexity" evidence="6">
    <location>
        <begin position="37"/>
        <end position="46"/>
    </location>
</feature>
<feature type="region of interest" description="Disordered" evidence="6">
    <location>
        <begin position="37"/>
        <end position="67"/>
    </location>
</feature>
<dbReference type="InterPro" id="IPR018076">
    <property type="entry name" value="T2SS_GspF_dom"/>
</dbReference>
<protein>
    <recommendedName>
        <fullName evidence="8">Type II secretion system protein GspF domain-containing protein</fullName>
    </recommendedName>
</protein>
<sequence length="379" mass="38168">MVSALWAGVLAALAVRFGWGPVGRPVAELGIEPPRATGATGATRVARGSRRAARRTAVRQEPARRGARRRRDLPVRVLVLQVVAMLRAGAAPGAAWAGAAGVAVDQAGVPDGTALGRLLGPANALAVVAATRLALDVGAPLGRVLESVADALVRDAEAAAERDAVIAGPRTTARVIVWLPLAGAGLGWLLGVDTLRVVTSGGVGTVAVVLGSGLLVAGWAWTSRLIASARDRPRGDEVDVQVLLDLLAAALGAGSGVPRALGAVGQAAGGQVGAVLRRAGDALVLGARWDQAWAGAPDALRPVTEALRGAWVDGAGPGEALRAAGQEARRQRSADARTAAGRLGVRLVLPLGCCYLPAFVLVGLVPVLLGLGIDLLGGP</sequence>
<dbReference type="Pfam" id="PF00482">
    <property type="entry name" value="T2SSF"/>
    <property type="match status" value="1"/>
</dbReference>
<dbReference type="PANTHER" id="PTHR35007:SF3">
    <property type="entry name" value="POSSIBLE CONSERVED ALANINE RICH MEMBRANE PROTEIN"/>
    <property type="match status" value="1"/>
</dbReference>
<evidence type="ECO:0000256" key="2">
    <source>
        <dbReference type="ARBA" id="ARBA00022475"/>
    </source>
</evidence>
<evidence type="ECO:0000256" key="5">
    <source>
        <dbReference type="ARBA" id="ARBA00023136"/>
    </source>
</evidence>
<comment type="caution">
    <text evidence="9">The sequence shown here is derived from an EMBL/GenBank/DDBJ whole genome shotgun (WGS) entry which is preliminary data.</text>
</comment>
<comment type="subcellular location">
    <subcellularLocation>
        <location evidence="1">Cell membrane</location>
        <topology evidence="1">Multi-pass membrane protein</topology>
    </subcellularLocation>
</comment>
<dbReference type="Proteomes" id="UP001501094">
    <property type="component" value="Unassembled WGS sequence"/>
</dbReference>
<keyword evidence="3 7" id="KW-0812">Transmembrane</keyword>
<gene>
    <name evidence="9" type="ORF">GCM10009751_00250</name>
</gene>
<keyword evidence="2" id="KW-1003">Cell membrane</keyword>
<feature type="transmembrane region" description="Helical" evidence="7">
    <location>
        <begin position="347"/>
        <end position="373"/>
    </location>
</feature>
<feature type="compositionally biased region" description="Basic residues" evidence="6">
    <location>
        <begin position="47"/>
        <end position="57"/>
    </location>
</feature>
<evidence type="ECO:0000256" key="6">
    <source>
        <dbReference type="SAM" id="MobiDB-lite"/>
    </source>
</evidence>
<evidence type="ECO:0000256" key="7">
    <source>
        <dbReference type="SAM" id="Phobius"/>
    </source>
</evidence>
<name>A0ABN2N5J1_9MICO</name>
<evidence type="ECO:0000256" key="4">
    <source>
        <dbReference type="ARBA" id="ARBA00022989"/>
    </source>
</evidence>
<keyword evidence="5 7" id="KW-0472">Membrane</keyword>
<dbReference type="EMBL" id="BAAANL010000001">
    <property type="protein sequence ID" value="GAA1848081.1"/>
    <property type="molecule type" value="Genomic_DNA"/>
</dbReference>
<keyword evidence="10" id="KW-1185">Reference proteome</keyword>
<evidence type="ECO:0000313" key="9">
    <source>
        <dbReference type="EMBL" id="GAA1848081.1"/>
    </source>
</evidence>
<keyword evidence="4 7" id="KW-1133">Transmembrane helix</keyword>
<dbReference type="PANTHER" id="PTHR35007">
    <property type="entry name" value="INTEGRAL MEMBRANE PROTEIN-RELATED"/>
    <property type="match status" value="1"/>
</dbReference>